<proteinExistence type="inferred from homology"/>
<reference evidence="6 7" key="1">
    <citation type="submission" date="2019-06" db="EMBL/GenBank/DDBJ databases">
        <title>Sequencing the genomes of 1000 actinobacteria strains.</title>
        <authorList>
            <person name="Klenk H.-P."/>
        </authorList>
    </citation>
    <scope>NUCLEOTIDE SEQUENCE [LARGE SCALE GENOMIC DNA]</scope>
    <source>
        <strain evidence="6 7">DSM 45671</strain>
    </source>
</reference>
<evidence type="ECO:0000259" key="5">
    <source>
        <dbReference type="Pfam" id="PF06441"/>
    </source>
</evidence>
<dbReference type="Gene3D" id="3.40.50.1820">
    <property type="entry name" value="alpha/beta hydrolase"/>
    <property type="match status" value="1"/>
</dbReference>
<dbReference type="GO" id="GO:0097176">
    <property type="term" value="P:epoxide metabolic process"/>
    <property type="evidence" value="ECO:0007669"/>
    <property type="project" value="TreeGrafter"/>
</dbReference>
<dbReference type="InterPro" id="IPR000639">
    <property type="entry name" value="Epox_hydrolase-like"/>
</dbReference>
<dbReference type="Pfam" id="PF06441">
    <property type="entry name" value="EHN"/>
    <property type="match status" value="1"/>
</dbReference>
<dbReference type="EMBL" id="VIWU01000001">
    <property type="protein sequence ID" value="TWF77204.1"/>
    <property type="molecule type" value="Genomic_DNA"/>
</dbReference>
<dbReference type="SUPFAM" id="SSF53474">
    <property type="entry name" value="alpha/beta-Hydrolases"/>
    <property type="match status" value="1"/>
</dbReference>
<evidence type="ECO:0000256" key="1">
    <source>
        <dbReference type="ARBA" id="ARBA00010088"/>
    </source>
</evidence>
<evidence type="ECO:0000313" key="6">
    <source>
        <dbReference type="EMBL" id="TWF77204.1"/>
    </source>
</evidence>
<evidence type="ECO:0000256" key="3">
    <source>
        <dbReference type="ARBA" id="ARBA00022801"/>
    </source>
</evidence>
<dbReference type="PANTHER" id="PTHR21661:SF35">
    <property type="entry name" value="EPOXIDE HYDROLASE"/>
    <property type="match status" value="1"/>
</dbReference>
<gene>
    <name evidence="6" type="ORF">FHX44_113109</name>
</gene>
<dbReference type="InterPro" id="IPR010497">
    <property type="entry name" value="Epoxide_hydro_N"/>
</dbReference>
<dbReference type="PRINTS" id="PR00412">
    <property type="entry name" value="EPOXHYDRLASE"/>
</dbReference>
<dbReference type="PANTHER" id="PTHR21661">
    <property type="entry name" value="EPOXIDE HYDROLASE 1-RELATED"/>
    <property type="match status" value="1"/>
</dbReference>
<dbReference type="PIRSF" id="PIRSF001112">
    <property type="entry name" value="Epoxide_hydrolase"/>
    <property type="match status" value="1"/>
</dbReference>
<dbReference type="InterPro" id="IPR016292">
    <property type="entry name" value="Epoxide_hydrolase"/>
</dbReference>
<keyword evidence="7" id="KW-1185">Reference proteome</keyword>
<feature type="domain" description="Epoxide hydrolase N-terminal" evidence="5">
    <location>
        <begin position="2"/>
        <end position="107"/>
    </location>
</feature>
<dbReference type="AlphaFoldDB" id="A0A561SQQ4"/>
<dbReference type="RefSeq" id="WP_212612489.1">
    <property type="nucleotide sequence ID" value="NZ_VIWU01000001.1"/>
</dbReference>
<accession>A0A561SQQ4</accession>
<feature type="active site" description="Proton acceptor" evidence="4">
    <location>
        <position position="347"/>
    </location>
</feature>
<dbReference type="Proteomes" id="UP000321261">
    <property type="component" value="Unassembled WGS sequence"/>
</dbReference>
<dbReference type="GO" id="GO:0004301">
    <property type="term" value="F:epoxide hydrolase activity"/>
    <property type="evidence" value="ECO:0007669"/>
    <property type="project" value="TreeGrafter"/>
</dbReference>
<feature type="active site" description="Nucleophile" evidence="4">
    <location>
        <position position="169"/>
    </location>
</feature>
<evidence type="ECO:0000256" key="2">
    <source>
        <dbReference type="ARBA" id="ARBA00022797"/>
    </source>
</evidence>
<name>A0A561SQQ4_9PSEU</name>
<sequence>MIEPFRIAVPQTHVDDLHRRLERALWPDELPDAGWEYGVAAGHLRDLARRWRGTYDWRAHEERLNELPQFVTEIDGQNVHFAHVRSTDPAAVPLLLTHGWPSTFADFAGIVEPLVTGDPAFHLVAPSLPGFGFSGPTRERGWDVRRIARAWAELMHRLGYERYVVQGGDFGSLISPEVARVAPEHVAGVHVNALVTAVDWTAADPTAGLDPDDVARLQAGAAEWAERAGYATIQSTRPQTLAYALTDSPLGLLAWNLEWFVDYDPTRAVQTPVDPDAFLTDVSIFWFTRTAGSAARLYKEAGSAFYGGKRVEVPTAVAVFPGDGALRALAERSLSVVRWTEYERGGHFASLQAPDLLVADIQAFVRGLQQ</sequence>
<organism evidence="6 7">
    <name type="scientific">Pseudonocardia hierapolitana</name>
    <dbReference type="NCBI Taxonomy" id="1128676"/>
    <lineage>
        <taxon>Bacteria</taxon>
        <taxon>Bacillati</taxon>
        <taxon>Actinomycetota</taxon>
        <taxon>Actinomycetes</taxon>
        <taxon>Pseudonocardiales</taxon>
        <taxon>Pseudonocardiaceae</taxon>
        <taxon>Pseudonocardia</taxon>
    </lineage>
</organism>
<evidence type="ECO:0000313" key="7">
    <source>
        <dbReference type="Proteomes" id="UP000321261"/>
    </source>
</evidence>
<dbReference type="InterPro" id="IPR029058">
    <property type="entry name" value="AB_hydrolase_fold"/>
</dbReference>
<keyword evidence="2" id="KW-0058">Aromatic hydrocarbons catabolism</keyword>
<comment type="caution">
    <text evidence="6">The sequence shown here is derived from an EMBL/GenBank/DDBJ whole genome shotgun (WGS) entry which is preliminary data.</text>
</comment>
<evidence type="ECO:0000256" key="4">
    <source>
        <dbReference type="PIRSR" id="PIRSR001112-1"/>
    </source>
</evidence>
<comment type="similarity">
    <text evidence="1">Belongs to the peptidase S33 family.</text>
</comment>
<feature type="active site" description="Proton donor" evidence="4">
    <location>
        <position position="298"/>
    </location>
</feature>
<protein>
    <submittedName>
        <fullName evidence="6">Pimeloyl-ACP methyl ester carboxylesterase</fullName>
    </submittedName>
</protein>
<keyword evidence="3" id="KW-0378">Hydrolase</keyword>